<dbReference type="InterPro" id="IPR036734">
    <property type="entry name" value="Neur_chan_lig-bd_sf"/>
</dbReference>
<reference evidence="1 2" key="1">
    <citation type="journal article" date="2019" name="Sci. Rep.">
        <title>Orb-weaving spider Araneus ventricosus genome elucidates the spidroin gene catalogue.</title>
        <authorList>
            <person name="Kono N."/>
            <person name="Nakamura H."/>
            <person name="Ohtoshi R."/>
            <person name="Moran D.A.P."/>
            <person name="Shinohara A."/>
            <person name="Yoshida Y."/>
            <person name="Fujiwara M."/>
            <person name="Mori M."/>
            <person name="Tomita M."/>
            <person name="Arakawa K."/>
        </authorList>
    </citation>
    <scope>NUCLEOTIDE SEQUENCE [LARGE SCALE GENOMIC DNA]</scope>
</reference>
<gene>
    <name evidence="1" type="ORF">AVEN_249949_1</name>
</gene>
<accession>A0A4Y1ZLB9</accession>
<dbReference type="AlphaFoldDB" id="A0A4Y1ZLB9"/>
<keyword evidence="2" id="KW-1185">Reference proteome</keyword>
<dbReference type="GO" id="GO:0016020">
    <property type="term" value="C:membrane"/>
    <property type="evidence" value="ECO:0007669"/>
    <property type="project" value="InterPro"/>
</dbReference>
<dbReference type="Proteomes" id="UP000499080">
    <property type="component" value="Unassembled WGS sequence"/>
</dbReference>
<comment type="caution">
    <text evidence="1">The sequence shown here is derived from an EMBL/GenBank/DDBJ whole genome shotgun (WGS) entry which is preliminary data.</text>
</comment>
<evidence type="ECO:0000313" key="1">
    <source>
        <dbReference type="EMBL" id="GBL55715.1"/>
    </source>
</evidence>
<organism evidence="1 2">
    <name type="scientific">Araneus ventricosus</name>
    <name type="common">Orbweaver spider</name>
    <name type="synonym">Epeira ventricosa</name>
    <dbReference type="NCBI Taxonomy" id="182803"/>
    <lineage>
        <taxon>Eukaryota</taxon>
        <taxon>Metazoa</taxon>
        <taxon>Ecdysozoa</taxon>
        <taxon>Arthropoda</taxon>
        <taxon>Chelicerata</taxon>
        <taxon>Arachnida</taxon>
        <taxon>Araneae</taxon>
        <taxon>Araneomorphae</taxon>
        <taxon>Entelegynae</taxon>
        <taxon>Araneoidea</taxon>
        <taxon>Araneidae</taxon>
        <taxon>Araneus</taxon>
    </lineage>
</organism>
<name>A0A4Y1ZLB9_ARAVE</name>
<dbReference type="GO" id="GO:0005230">
    <property type="term" value="F:extracellular ligand-gated monoatomic ion channel activity"/>
    <property type="evidence" value="ECO:0007669"/>
    <property type="project" value="InterPro"/>
</dbReference>
<protein>
    <submittedName>
        <fullName evidence="1">Uncharacterized protein</fullName>
    </submittedName>
</protein>
<dbReference type="Gene3D" id="2.70.170.10">
    <property type="entry name" value="Neurotransmitter-gated ion-channel ligand-binding domain"/>
    <property type="match status" value="1"/>
</dbReference>
<feature type="non-terminal residue" evidence="1">
    <location>
        <position position="1"/>
    </location>
</feature>
<evidence type="ECO:0000313" key="2">
    <source>
        <dbReference type="Proteomes" id="UP000499080"/>
    </source>
</evidence>
<proteinExistence type="predicted"/>
<dbReference type="OrthoDB" id="6415331at2759"/>
<dbReference type="EMBL" id="BGPR01150796">
    <property type="protein sequence ID" value="GBL55715.1"/>
    <property type="molecule type" value="Genomic_DNA"/>
</dbReference>
<sequence length="57" mass="6683">DAKGSFKLFQGMGRESFKDTDEKWTLASMVAHSEQKLYSCCPERYSLVKFDLLFRKK</sequence>